<dbReference type="Pfam" id="PF04773">
    <property type="entry name" value="FecR"/>
    <property type="match status" value="1"/>
</dbReference>
<feature type="domain" description="Protein FecR C-terminal" evidence="3">
    <location>
        <begin position="278"/>
        <end position="346"/>
    </location>
</feature>
<evidence type="ECO:0000256" key="1">
    <source>
        <dbReference type="SAM" id="Phobius"/>
    </source>
</evidence>
<keyword evidence="1" id="KW-0812">Transmembrane</keyword>
<dbReference type="PANTHER" id="PTHR30273:SF2">
    <property type="entry name" value="PROTEIN FECR"/>
    <property type="match status" value="1"/>
</dbReference>
<dbReference type="GO" id="GO:0016989">
    <property type="term" value="F:sigma factor antagonist activity"/>
    <property type="evidence" value="ECO:0007669"/>
    <property type="project" value="TreeGrafter"/>
</dbReference>
<dbReference type="Pfam" id="PF16344">
    <property type="entry name" value="FecR_C"/>
    <property type="match status" value="1"/>
</dbReference>
<feature type="domain" description="FecR protein" evidence="2">
    <location>
        <begin position="138"/>
        <end position="227"/>
    </location>
</feature>
<keyword evidence="1" id="KW-1133">Transmembrane helix</keyword>
<name>A0A9X1TGF8_9BACT</name>
<gene>
    <name evidence="4" type="ORF">LXM24_09850</name>
</gene>
<reference evidence="4" key="1">
    <citation type="submission" date="2021-12" db="EMBL/GenBank/DDBJ databases">
        <title>Novel species in genus Dyadobacter.</title>
        <authorList>
            <person name="Ma C."/>
        </authorList>
    </citation>
    <scope>NUCLEOTIDE SEQUENCE</scope>
    <source>
        <strain evidence="4">CY399</strain>
    </source>
</reference>
<sequence length="353" mass="40238">MNNYKNFEVKDWVDDPGFRKWVYEGAQDAFWVTVLENTPSQVENMEQARKILLMVRGEVTDISEQELAARKSELLEFAAQEKQIRSWWRGRWFQAAAVLLITLGFGGYHWKRIFPAPYNAVLTQSGTSKIIEIINEHNEVKLVTLPDGSSVILKKAAKISFPEKFSADKREVVMSGEAFFEVQKDPVQPFYIYSGEMLTKVTGTSFSIKANAAEKQVQLVVKTGTVEISVNSSDKETKDNRLILNPNQLVTLNRESSALETRNVKEPVLINLPIESQYFTFKKTPVKEVFRMLELAYGVHINFDKQVTSQCNITASLGDEPVREKLQMICEVLDARFEMKDNAIIVYSEGCEK</sequence>
<dbReference type="PANTHER" id="PTHR30273">
    <property type="entry name" value="PERIPLASMIC SIGNAL SENSOR AND SIGMA FACTOR ACTIVATOR FECR-RELATED"/>
    <property type="match status" value="1"/>
</dbReference>
<evidence type="ECO:0000313" key="5">
    <source>
        <dbReference type="Proteomes" id="UP001139700"/>
    </source>
</evidence>
<evidence type="ECO:0000259" key="3">
    <source>
        <dbReference type="Pfam" id="PF16344"/>
    </source>
</evidence>
<dbReference type="Gene3D" id="2.60.120.1440">
    <property type="match status" value="1"/>
</dbReference>
<accession>A0A9X1TGF8</accession>
<organism evidence="4 5">
    <name type="scientific">Dyadobacter fanqingshengii</name>
    <dbReference type="NCBI Taxonomy" id="2906443"/>
    <lineage>
        <taxon>Bacteria</taxon>
        <taxon>Pseudomonadati</taxon>
        <taxon>Bacteroidota</taxon>
        <taxon>Cytophagia</taxon>
        <taxon>Cytophagales</taxon>
        <taxon>Spirosomataceae</taxon>
        <taxon>Dyadobacter</taxon>
    </lineage>
</organism>
<keyword evidence="5" id="KW-1185">Reference proteome</keyword>
<dbReference type="InterPro" id="IPR032508">
    <property type="entry name" value="FecR_C"/>
</dbReference>
<proteinExistence type="predicted"/>
<protein>
    <submittedName>
        <fullName evidence="4">FecR domain-containing protein</fullName>
    </submittedName>
</protein>
<evidence type="ECO:0000313" key="4">
    <source>
        <dbReference type="EMBL" id="MCF0040387.1"/>
    </source>
</evidence>
<feature type="transmembrane region" description="Helical" evidence="1">
    <location>
        <begin position="92"/>
        <end position="110"/>
    </location>
</feature>
<comment type="caution">
    <text evidence="4">The sequence shown here is derived from an EMBL/GenBank/DDBJ whole genome shotgun (WGS) entry which is preliminary data.</text>
</comment>
<dbReference type="AlphaFoldDB" id="A0A9X1TGF8"/>
<dbReference type="EMBL" id="JAJTTA010000002">
    <property type="protein sequence ID" value="MCF0040387.1"/>
    <property type="molecule type" value="Genomic_DNA"/>
</dbReference>
<evidence type="ECO:0000259" key="2">
    <source>
        <dbReference type="Pfam" id="PF04773"/>
    </source>
</evidence>
<dbReference type="Gene3D" id="3.55.50.30">
    <property type="match status" value="1"/>
</dbReference>
<keyword evidence="1" id="KW-0472">Membrane</keyword>
<dbReference type="InterPro" id="IPR006860">
    <property type="entry name" value="FecR"/>
</dbReference>
<dbReference type="PIRSF" id="PIRSF018266">
    <property type="entry name" value="FecR"/>
    <property type="match status" value="1"/>
</dbReference>
<dbReference type="InterPro" id="IPR012373">
    <property type="entry name" value="Ferrdict_sens_TM"/>
</dbReference>
<dbReference type="RefSeq" id="WP_234612847.1">
    <property type="nucleotide sequence ID" value="NZ_CP098806.1"/>
</dbReference>
<dbReference type="Proteomes" id="UP001139700">
    <property type="component" value="Unassembled WGS sequence"/>
</dbReference>